<accession>A0AAE1C915</accession>
<organism evidence="3 4">
    <name type="scientific">Podospora appendiculata</name>
    <dbReference type="NCBI Taxonomy" id="314037"/>
    <lineage>
        <taxon>Eukaryota</taxon>
        <taxon>Fungi</taxon>
        <taxon>Dikarya</taxon>
        <taxon>Ascomycota</taxon>
        <taxon>Pezizomycotina</taxon>
        <taxon>Sordariomycetes</taxon>
        <taxon>Sordariomycetidae</taxon>
        <taxon>Sordariales</taxon>
        <taxon>Podosporaceae</taxon>
        <taxon>Podospora</taxon>
    </lineage>
</organism>
<feature type="compositionally biased region" description="Low complexity" evidence="1">
    <location>
        <begin position="224"/>
        <end position="238"/>
    </location>
</feature>
<proteinExistence type="predicted"/>
<keyword evidence="4" id="KW-1185">Reference proteome</keyword>
<sequence>MHAYSKWSSGARGYGAQIRCDIGREWKTRDQFSNGKLKEYDTCVRLKEATPEKSGISCKEHAPGAPAQTYQCDGPCNERRDIKFFSKNTRRKGVYWCSRCVEYQLTSEPGQYLPPPGAPLSRDEMQMELPKAGNLRDDMLVEWDDGFHEGPLSRFDAALSTSSSETGPTVTAASPTATRTRTQTNGNTRGSIFKSNGAVPPHLRNGTADNTTTTTTTSEVSDWQSETSTQQSGATTGSVMYKPAERQRAALPFNAWGPNGEKTRLVKNPTVSTGGLTTVSAVKPGAIAFNAWGPNGEQARMIKTPTVRGDEWSTTTADGERGDFSPTTWDFNDTQSRTTASRVSNNGFTTVASSRRVETKRTGWVRVRPENEPQVPEYLRDESFDVAASPRPVVIDSDDESIGE</sequence>
<feature type="region of interest" description="Disordered" evidence="1">
    <location>
        <begin position="159"/>
        <end position="238"/>
    </location>
</feature>
<dbReference type="EMBL" id="JAULSO010000004">
    <property type="protein sequence ID" value="KAK3683650.1"/>
    <property type="molecule type" value="Genomic_DNA"/>
</dbReference>
<evidence type="ECO:0000313" key="3">
    <source>
        <dbReference type="EMBL" id="KAK3683650.1"/>
    </source>
</evidence>
<dbReference type="Pfam" id="PF12898">
    <property type="entry name" value="Stc1"/>
    <property type="match status" value="1"/>
</dbReference>
<name>A0AAE1C915_9PEZI</name>
<gene>
    <name evidence="3" type="ORF">B0T22DRAFT_255788</name>
</gene>
<protein>
    <recommendedName>
        <fullName evidence="2">Stc1 domain-containing protein</fullName>
    </recommendedName>
</protein>
<evidence type="ECO:0000259" key="2">
    <source>
        <dbReference type="Pfam" id="PF12898"/>
    </source>
</evidence>
<evidence type="ECO:0000256" key="1">
    <source>
        <dbReference type="SAM" id="MobiDB-lite"/>
    </source>
</evidence>
<comment type="caution">
    <text evidence="3">The sequence shown here is derived from an EMBL/GenBank/DDBJ whole genome shotgun (WGS) entry which is preliminary data.</text>
</comment>
<dbReference type="Proteomes" id="UP001270362">
    <property type="component" value="Unassembled WGS sequence"/>
</dbReference>
<reference evidence="3" key="2">
    <citation type="submission" date="2023-06" db="EMBL/GenBank/DDBJ databases">
        <authorList>
            <consortium name="Lawrence Berkeley National Laboratory"/>
            <person name="Haridas S."/>
            <person name="Hensen N."/>
            <person name="Bonometti L."/>
            <person name="Westerberg I."/>
            <person name="Brannstrom I.O."/>
            <person name="Guillou S."/>
            <person name="Cros-Aarteil S."/>
            <person name="Calhoun S."/>
            <person name="Kuo A."/>
            <person name="Mondo S."/>
            <person name="Pangilinan J."/>
            <person name="Riley R."/>
            <person name="Labutti K."/>
            <person name="Andreopoulos B."/>
            <person name="Lipzen A."/>
            <person name="Chen C."/>
            <person name="Yanf M."/>
            <person name="Daum C."/>
            <person name="Ng V."/>
            <person name="Clum A."/>
            <person name="Steindorff A."/>
            <person name="Ohm R."/>
            <person name="Martin F."/>
            <person name="Silar P."/>
            <person name="Natvig D."/>
            <person name="Lalanne C."/>
            <person name="Gautier V."/>
            <person name="Ament-Velasquez S.L."/>
            <person name="Kruys A."/>
            <person name="Hutchinson M.I."/>
            <person name="Powell A.J."/>
            <person name="Barry K."/>
            <person name="Miller A.N."/>
            <person name="Grigoriev I.V."/>
            <person name="Debuchy R."/>
            <person name="Gladieux P."/>
            <person name="Thoren M.H."/>
            <person name="Johannesson H."/>
        </authorList>
    </citation>
    <scope>NUCLEOTIDE SEQUENCE</scope>
    <source>
        <strain evidence="3">CBS 314.62</strain>
    </source>
</reference>
<feature type="compositionally biased region" description="Low complexity" evidence="1">
    <location>
        <begin position="166"/>
        <end position="191"/>
    </location>
</feature>
<dbReference type="InterPro" id="IPR024630">
    <property type="entry name" value="Stc1"/>
</dbReference>
<evidence type="ECO:0000313" key="4">
    <source>
        <dbReference type="Proteomes" id="UP001270362"/>
    </source>
</evidence>
<dbReference type="AlphaFoldDB" id="A0AAE1C915"/>
<feature type="domain" description="Stc1" evidence="2">
    <location>
        <begin position="19"/>
        <end position="102"/>
    </location>
</feature>
<reference evidence="3" key="1">
    <citation type="journal article" date="2023" name="Mol. Phylogenet. Evol.">
        <title>Genome-scale phylogeny and comparative genomics of the fungal order Sordariales.</title>
        <authorList>
            <person name="Hensen N."/>
            <person name="Bonometti L."/>
            <person name="Westerberg I."/>
            <person name="Brannstrom I.O."/>
            <person name="Guillou S."/>
            <person name="Cros-Aarteil S."/>
            <person name="Calhoun S."/>
            <person name="Haridas S."/>
            <person name="Kuo A."/>
            <person name="Mondo S."/>
            <person name="Pangilinan J."/>
            <person name="Riley R."/>
            <person name="LaButti K."/>
            <person name="Andreopoulos B."/>
            <person name="Lipzen A."/>
            <person name="Chen C."/>
            <person name="Yan M."/>
            <person name="Daum C."/>
            <person name="Ng V."/>
            <person name="Clum A."/>
            <person name="Steindorff A."/>
            <person name="Ohm R.A."/>
            <person name="Martin F."/>
            <person name="Silar P."/>
            <person name="Natvig D.O."/>
            <person name="Lalanne C."/>
            <person name="Gautier V."/>
            <person name="Ament-Velasquez S.L."/>
            <person name="Kruys A."/>
            <person name="Hutchinson M.I."/>
            <person name="Powell A.J."/>
            <person name="Barry K."/>
            <person name="Miller A.N."/>
            <person name="Grigoriev I.V."/>
            <person name="Debuchy R."/>
            <person name="Gladieux P."/>
            <person name="Hiltunen Thoren M."/>
            <person name="Johannesson H."/>
        </authorList>
    </citation>
    <scope>NUCLEOTIDE SEQUENCE</scope>
    <source>
        <strain evidence="3">CBS 314.62</strain>
    </source>
</reference>